<sequence length="268" mass="31090">AKLKAIQDACDRRVNAFLETMDRVVVDVRLDQDQNVQDLVKSPKTQEQMGAIILPDHSQPEDVTHHNDNNREDVPKDGAEDDGYIDSVIDQGQLGGNIQEDVDAERRGFKKRKLNEKVLPLTSQMQPMFRRSPMRPRFQKGDNKLTNDNEYSLWKARVTHELLAWDCLFLIDETVEPIDEYAESDRKLMASAVTSYLLSNLEERHQRLVRNAGSPRELMGCLDKLCEPISNYSEHHYRDQFNKLRFDPGKQTVLNFLTELDRLDEKIH</sequence>
<feature type="region of interest" description="Disordered" evidence="1">
    <location>
        <begin position="54"/>
        <end position="83"/>
    </location>
</feature>
<dbReference type="EMBL" id="GBHO01018030">
    <property type="protein sequence ID" value="JAG25574.1"/>
    <property type="molecule type" value="Transcribed_RNA"/>
</dbReference>
<proteinExistence type="predicted"/>
<protein>
    <submittedName>
        <fullName evidence="2">N-acetylmuramoyl-L-alanine amidase</fullName>
    </submittedName>
</protein>
<evidence type="ECO:0000313" key="2">
    <source>
        <dbReference type="EMBL" id="JAG25574.1"/>
    </source>
</evidence>
<organism evidence="2">
    <name type="scientific">Lygus hesperus</name>
    <name type="common">Western plant bug</name>
    <dbReference type="NCBI Taxonomy" id="30085"/>
    <lineage>
        <taxon>Eukaryota</taxon>
        <taxon>Metazoa</taxon>
        <taxon>Ecdysozoa</taxon>
        <taxon>Arthropoda</taxon>
        <taxon>Hexapoda</taxon>
        <taxon>Insecta</taxon>
        <taxon>Pterygota</taxon>
        <taxon>Neoptera</taxon>
        <taxon>Paraneoptera</taxon>
        <taxon>Hemiptera</taxon>
        <taxon>Heteroptera</taxon>
        <taxon>Panheteroptera</taxon>
        <taxon>Cimicomorpha</taxon>
        <taxon>Miridae</taxon>
        <taxon>Mirini</taxon>
        <taxon>Lygus</taxon>
    </lineage>
</organism>
<gene>
    <name evidence="2" type="primary">ALYS</name>
    <name evidence="2" type="ORF">CM83_22677</name>
</gene>
<reference evidence="2" key="1">
    <citation type="journal article" date="2014" name="PLoS ONE">
        <title>Transcriptome-Based Identification of ABC Transporters in the Western Tarnished Plant Bug Lygus hesperus.</title>
        <authorList>
            <person name="Hull J.J."/>
            <person name="Chaney K."/>
            <person name="Geib S.M."/>
            <person name="Fabrick J.A."/>
            <person name="Brent C.S."/>
            <person name="Walsh D."/>
            <person name="Lavine L.C."/>
        </authorList>
    </citation>
    <scope>NUCLEOTIDE SEQUENCE</scope>
</reference>
<feature type="compositionally biased region" description="Basic and acidic residues" evidence="1">
    <location>
        <begin position="58"/>
        <end position="78"/>
    </location>
</feature>
<name>A0A0A9Y099_LYGHE</name>
<reference evidence="2" key="2">
    <citation type="submission" date="2014-07" db="EMBL/GenBank/DDBJ databases">
        <authorList>
            <person name="Hull J."/>
        </authorList>
    </citation>
    <scope>NUCLEOTIDE SEQUENCE</scope>
</reference>
<accession>A0A0A9Y099</accession>
<dbReference type="AlphaFoldDB" id="A0A0A9Y099"/>
<evidence type="ECO:0000256" key="1">
    <source>
        <dbReference type="SAM" id="MobiDB-lite"/>
    </source>
</evidence>
<feature type="non-terminal residue" evidence="2">
    <location>
        <position position="1"/>
    </location>
</feature>